<comment type="caution">
    <text evidence="2">The sequence shown here is derived from an EMBL/GenBank/DDBJ whole genome shotgun (WGS) entry which is preliminary data.</text>
</comment>
<accession>A0A7J6NB51</accession>
<dbReference type="EMBL" id="JABANP010000545">
    <property type="protein sequence ID" value="KAF4681085.1"/>
    <property type="molecule type" value="Genomic_DNA"/>
</dbReference>
<evidence type="ECO:0000256" key="1">
    <source>
        <dbReference type="SAM" id="MobiDB-lite"/>
    </source>
</evidence>
<reference evidence="2 3" key="1">
    <citation type="submission" date="2020-04" db="EMBL/GenBank/DDBJ databases">
        <title>Perkinsus olseni comparative genomics.</title>
        <authorList>
            <person name="Bogema D.R."/>
        </authorList>
    </citation>
    <scope>NUCLEOTIDE SEQUENCE [LARGE SCALE GENOMIC DNA]</scope>
    <source>
        <strain evidence="2">00978-12</strain>
    </source>
</reference>
<feature type="region of interest" description="Disordered" evidence="1">
    <location>
        <begin position="37"/>
        <end position="85"/>
    </location>
</feature>
<name>A0A7J6NB51_PEROL</name>
<proteinExistence type="predicted"/>
<gene>
    <name evidence="2" type="ORF">FOZ60_012597</name>
</gene>
<protein>
    <submittedName>
        <fullName evidence="2">Uncharacterized protein</fullName>
    </submittedName>
</protein>
<evidence type="ECO:0000313" key="2">
    <source>
        <dbReference type="EMBL" id="KAF4681085.1"/>
    </source>
</evidence>
<evidence type="ECO:0000313" key="3">
    <source>
        <dbReference type="Proteomes" id="UP000541610"/>
    </source>
</evidence>
<dbReference type="AlphaFoldDB" id="A0A7J6NB51"/>
<organism evidence="2 3">
    <name type="scientific">Perkinsus olseni</name>
    <name type="common">Perkinsus atlanticus</name>
    <dbReference type="NCBI Taxonomy" id="32597"/>
    <lineage>
        <taxon>Eukaryota</taxon>
        <taxon>Sar</taxon>
        <taxon>Alveolata</taxon>
        <taxon>Perkinsozoa</taxon>
        <taxon>Perkinsea</taxon>
        <taxon>Perkinsida</taxon>
        <taxon>Perkinsidae</taxon>
        <taxon>Perkinsus</taxon>
    </lineage>
</organism>
<sequence>MGLAVRQTALPRVRRVACMLGFGEWFERNGKVCVSSVSGRRSGAKDSTPDPTSPQAQLDTAKVDGATQRHPCGAASDSVPQDNSWSKDVAFEGMMHSRSAPRNHRREPVGLSCHGTSPEMRREMHSKGIGERELQSCRWGMDPEFKRKQNSLAAPPAEAHISSGVVLTGIISLTHSQRFVQDRGYDSDDNIENIICDTPPPKRKLRCMLNYSPRDNMEVGGS</sequence>
<dbReference type="Proteomes" id="UP000541610">
    <property type="component" value="Unassembled WGS sequence"/>
</dbReference>
<feature type="region of interest" description="Disordered" evidence="1">
    <location>
        <begin position="97"/>
        <end position="122"/>
    </location>
</feature>
<feature type="compositionally biased region" description="Polar residues" evidence="1">
    <location>
        <begin position="49"/>
        <end position="58"/>
    </location>
</feature>